<dbReference type="Proteomes" id="UP001565368">
    <property type="component" value="Unassembled WGS sequence"/>
</dbReference>
<gene>
    <name evidence="2" type="ORF">Q8F55_008320</name>
</gene>
<comment type="caution">
    <text evidence="2">The sequence shown here is derived from an EMBL/GenBank/DDBJ whole genome shotgun (WGS) entry which is preliminary data.</text>
</comment>
<evidence type="ECO:0008006" key="4">
    <source>
        <dbReference type="Google" id="ProtNLM"/>
    </source>
</evidence>
<evidence type="ECO:0000313" key="3">
    <source>
        <dbReference type="Proteomes" id="UP001565368"/>
    </source>
</evidence>
<name>A0ABR3PW04_9TREE</name>
<feature type="compositionally biased region" description="Acidic residues" evidence="1">
    <location>
        <begin position="223"/>
        <end position="238"/>
    </location>
</feature>
<feature type="compositionally biased region" description="Basic residues" evidence="1">
    <location>
        <begin position="332"/>
        <end position="352"/>
    </location>
</feature>
<evidence type="ECO:0000313" key="2">
    <source>
        <dbReference type="EMBL" id="KAL1406614.1"/>
    </source>
</evidence>
<protein>
    <recommendedName>
        <fullName evidence="4">Clr5 domain-containing protein</fullName>
    </recommendedName>
</protein>
<dbReference type="EMBL" id="JBBXJM010000006">
    <property type="protein sequence ID" value="KAL1406614.1"/>
    <property type="molecule type" value="Genomic_DNA"/>
</dbReference>
<feature type="compositionally biased region" description="Basic and acidic residues" evidence="1">
    <location>
        <begin position="376"/>
        <end position="397"/>
    </location>
</feature>
<proteinExistence type="predicted"/>
<accession>A0ABR3PW04</accession>
<organism evidence="2 3">
    <name type="scientific">Vanrija albida</name>
    <dbReference type="NCBI Taxonomy" id="181172"/>
    <lineage>
        <taxon>Eukaryota</taxon>
        <taxon>Fungi</taxon>
        <taxon>Dikarya</taxon>
        <taxon>Basidiomycota</taxon>
        <taxon>Agaricomycotina</taxon>
        <taxon>Tremellomycetes</taxon>
        <taxon>Trichosporonales</taxon>
        <taxon>Trichosporonaceae</taxon>
        <taxon>Vanrija</taxon>
    </lineage>
</organism>
<dbReference type="GeneID" id="95989363"/>
<feature type="region of interest" description="Disordered" evidence="1">
    <location>
        <begin position="329"/>
        <end position="413"/>
    </location>
</feature>
<feature type="region of interest" description="Disordered" evidence="1">
    <location>
        <begin position="218"/>
        <end position="254"/>
    </location>
</feature>
<sequence length="413" mass="45037">MTQNMAPVGWAMGADLYTGWPGFSASHKDKKVDRSLKKGIKTQEHVRMAFGSKRSHDEVFRRRVLNAYLDAKFWHTSDRTKLVCKLNRLECHYPQFRDTFAAVRNAWDLPDSTVLPPHKKPDKKPAETAAPPTPTVPEGSRSRRALDEGKSFDLARFPGVPKEVPDSIRRQSIHRRSLSIVSTASTSAESEFSCPATRHAAMLSVLDIHRMLAETTIAPGPEELPEEADSGGEFDSEDERPPPSLVSDQRSSMHTSAPASVYLGSAGNLSSQTLTGATLTTTVVSAPSSSAGSGTTTPLRPVALSDAAAAATTGVEAKHLGALGFALESPPRRRQASLRPLGKKLVVHRITHSPREESAVSGEGDPSSPRPPSTPREARERERADREDQWRRVKDESAAAAETTPRPHSWLKE</sequence>
<keyword evidence="3" id="KW-1185">Reference proteome</keyword>
<dbReference type="RefSeq" id="XP_069206558.1">
    <property type="nucleotide sequence ID" value="XM_069356717.1"/>
</dbReference>
<evidence type="ECO:0000256" key="1">
    <source>
        <dbReference type="SAM" id="MobiDB-lite"/>
    </source>
</evidence>
<feature type="region of interest" description="Disordered" evidence="1">
    <location>
        <begin position="112"/>
        <end position="168"/>
    </location>
</feature>
<feature type="compositionally biased region" description="Basic and acidic residues" evidence="1">
    <location>
        <begin position="140"/>
        <end position="153"/>
    </location>
</feature>
<reference evidence="2 3" key="1">
    <citation type="submission" date="2023-08" db="EMBL/GenBank/DDBJ databases">
        <title>Annotated Genome Sequence of Vanrija albida AlHP1.</title>
        <authorList>
            <person name="Herzog R."/>
        </authorList>
    </citation>
    <scope>NUCLEOTIDE SEQUENCE [LARGE SCALE GENOMIC DNA]</scope>
    <source>
        <strain evidence="2 3">AlHP1</strain>
    </source>
</reference>